<comment type="caution">
    <text evidence="3">The sequence shown here is derived from an EMBL/GenBank/DDBJ whole genome shotgun (WGS) entry which is preliminary data.</text>
</comment>
<dbReference type="EMBL" id="NAAC01000009">
    <property type="protein sequence ID" value="RDJ13010.1"/>
    <property type="molecule type" value="Genomic_DNA"/>
</dbReference>
<dbReference type="Proteomes" id="UP000254939">
    <property type="component" value="Unassembled WGS sequence"/>
</dbReference>
<dbReference type="AlphaFoldDB" id="A0A370KS64"/>
<organism evidence="3 4">
    <name type="scientific">Rhizobium grahamii</name>
    <dbReference type="NCBI Taxonomy" id="1120045"/>
    <lineage>
        <taxon>Bacteria</taxon>
        <taxon>Pseudomonadati</taxon>
        <taxon>Pseudomonadota</taxon>
        <taxon>Alphaproteobacteria</taxon>
        <taxon>Hyphomicrobiales</taxon>
        <taxon>Rhizobiaceae</taxon>
        <taxon>Rhizobium/Agrobacterium group</taxon>
        <taxon>Rhizobium</taxon>
    </lineage>
</organism>
<gene>
    <name evidence="3" type="ORF">B5K06_09640</name>
</gene>
<evidence type="ECO:0000256" key="1">
    <source>
        <dbReference type="ARBA" id="ARBA00022603"/>
    </source>
</evidence>
<accession>A0A370KS64</accession>
<protein>
    <submittedName>
        <fullName evidence="3">Protein methyltransferase</fullName>
    </submittedName>
</protein>
<dbReference type="GO" id="GO:0016279">
    <property type="term" value="F:protein-lysine N-methyltransferase activity"/>
    <property type="evidence" value="ECO:0007669"/>
    <property type="project" value="TreeGrafter"/>
</dbReference>
<dbReference type="Pfam" id="PF06325">
    <property type="entry name" value="PrmA"/>
    <property type="match status" value="1"/>
</dbReference>
<dbReference type="InterPro" id="IPR050078">
    <property type="entry name" value="Ribosomal_L11_MeTrfase_PrmA"/>
</dbReference>
<dbReference type="PANTHER" id="PTHR43648">
    <property type="entry name" value="ELECTRON TRANSFER FLAVOPROTEIN BETA SUBUNIT LYSINE METHYLTRANSFERASE"/>
    <property type="match status" value="1"/>
</dbReference>
<dbReference type="Gene3D" id="3.40.50.150">
    <property type="entry name" value="Vaccinia Virus protein VP39"/>
    <property type="match status" value="1"/>
</dbReference>
<name>A0A370KS64_9HYPH</name>
<sequence length="230" mass="23876">MRGQHRRKNGPVASALSPADVRAFIIANLRLEPVPGLPEIRLYTAHPGSGLGRLGASSRDNSPPYWAYNWAGGILLAKHVLNHPNIVRDRRVLDLGAGSGIVGIAARKCGASAVIAAEIDANAIAALSLNAEANDVAIEALNADILSGAPAPDVDVILAGDVFYNAELASRVLPFLTARRQTGVDVLIGDPRRSALPLTALRLVTEYAVPDFGVGSRGGAAIGGVFALEA</sequence>
<dbReference type="InterPro" id="IPR029063">
    <property type="entry name" value="SAM-dependent_MTases_sf"/>
</dbReference>
<dbReference type="RefSeq" id="WP_114712715.1">
    <property type="nucleotide sequence ID" value="NZ_KZ857259.1"/>
</dbReference>
<evidence type="ECO:0000313" key="4">
    <source>
        <dbReference type="Proteomes" id="UP000254939"/>
    </source>
</evidence>
<evidence type="ECO:0000256" key="2">
    <source>
        <dbReference type="ARBA" id="ARBA00022679"/>
    </source>
</evidence>
<reference evidence="3 4" key="1">
    <citation type="submission" date="2017-03" db="EMBL/GenBank/DDBJ databases">
        <title>Genome analysis of Rhizobial strains effectives or ineffectives for nitrogen fixation isolated from bean seeds.</title>
        <authorList>
            <person name="Peralta H."/>
            <person name="Aguilar-Vera A."/>
            <person name="Mora Y."/>
            <person name="Vargas-Lagunas C."/>
            <person name="Girard L."/>
            <person name="Mora J."/>
        </authorList>
    </citation>
    <scope>NUCLEOTIDE SEQUENCE [LARGE SCALE GENOMIC DNA]</scope>
    <source>
        <strain evidence="3 4">CCGM3</strain>
    </source>
</reference>
<evidence type="ECO:0000313" key="3">
    <source>
        <dbReference type="EMBL" id="RDJ13010.1"/>
    </source>
</evidence>
<dbReference type="SUPFAM" id="SSF53335">
    <property type="entry name" value="S-adenosyl-L-methionine-dependent methyltransferases"/>
    <property type="match status" value="1"/>
</dbReference>
<proteinExistence type="predicted"/>
<dbReference type="PANTHER" id="PTHR43648:SF1">
    <property type="entry name" value="ELECTRON TRANSFER FLAVOPROTEIN BETA SUBUNIT LYSINE METHYLTRANSFERASE"/>
    <property type="match status" value="1"/>
</dbReference>
<dbReference type="CDD" id="cd02440">
    <property type="entry name" value="AdoMet_MTases"/>
    <property type="match status" value="1"/>
</dbReference>
<dbReference type="GO" id="GO:0032259">
    <property type="term" value="P:methylation"/>
    <property type="evidence" value="ECO:0007669"/>
    <property type="project" value="UniProtKB-KW"/>
</dbReference>
<keyword evidence="1 3" id="KW-0489">Methyltransferase</keyword>
<dbReference type="OrthoDB" id="9794615at2"/>
<keyword evidence="2 3" id="KW-0808">Transferase</keyword>